<comment type="caution">
    <text evidence="7">The sequence shown here is derived from an EMBL/GenBank/DDBJ whole genome shotgun (WGS) entry which is preliminary data.</text>
</comment>
<accession>A0ABD1BMM2</accession>
<dbReference type="CDD" id="cd00266">
    <property type="entry name" value="MADS_SRF_like"/>
    <property type="match status" value="1"/>
</dbReference>
<dbReference type="FunFam" id="3.40.1810.10:FF:000010">
    <property type="entry name" value="Agamous-like MADS-box protein AGL30"/>
    <property type="match status" value="1"/>
</dbReference>
<dbReference type="PANTHER" id="PTHR48019">
    <property type="entry name" value="SERUM RESPONSE FACTOR HOMOLOG"/>
    <property type="match status" value="1"/>
</dbReference>
<dbReference type="Pfam" id="PF00319">
    <property type="entry name" value="SRF-TF"/>
    <property type="match status" value="1"/>
</dbReference>
<dbReference type="SMART" id="SM00432">
    <property type="entry name" value="MADS"/>
    <property type="match status" value="1"/>
</dbReference>
<dbReference type="GO" id="GO:0080092">
    <property type="term" value="P:regulation of pollen tube growth"/>
    <property type="evidence" value="ECO:0007669"/>
    <property type="project" value="UniProtKB-ARBA"/>
</dbReference>
<feature type="domain" description="MADS-box" evidence="6">
    <location>
        <begin position="1"/>
        <end position="53"/>
    </location>
</feature>
<evidence type="ECO:0000256" key="4">
    <source>
        <dbReference type="ARBA" id="ARBA00023163"/>
    </source>
</evidence>
<dbReference type="Proteomes" id="UP001558713">
    <property type="component" value="Unassembled WGS sequence"/>
</dbReference>
<keyword evidence="3" id="KW-0238">DNA-binding</keyword>
<dbReference type="PRINTS" id="PR00404">
    <property type="entry name" value="MADSDOMAIN"/>
</dbReference>
<dbReference type="Gene3D" id="3.40.1810.10">
    <property type="entry name" value="Transcription factor, MADS-box"/>
    <property type="match status" value="1"/>
</dbReference>
<keyword evidence="5" id="KW-0539">Nucleus</keyword>
<dbReference type="PROSITE" id="PS50066">
    <property type="entry name" value="MADS_BOX_2"/>
    <property type="match status" value="1"/>
</dbReference>
<protein>
    <submittedName>
        <fullName evidence="7">Agamous-like MADS-box protein AGL30</fullName>
    </submittedName>
</protein>
<name>A0ABD1BMM2_CARAN</name>
<keyword evidence="8" id="KW-1185">Reference proteome</keyword>
<dbReference type="GO" id="GO:0010152">
    <property type="term" value="P:pollen maturation"/>
    <property type="evidence" value="ECO:0007669"/>
    <property type="project" value="UniProtKB-ARBA"/>
</dbReference>
<dbReference type="GO" id="GO:0003677">
    <property type="term" value="F:DNA binding"/>
    <property type="evidence" value="ECO:0007669"/>
    <property type="project" value="UniProtKB-KW"/>
</dbReference>
<evidence type="ECO:0000256" key="1">
    <source>
        <dbReference type="ARBA" id="ARBA00004123"/>
    </source>
</evidence>
<keyword evidence="2" id="KW-0805">Transcription regulation</keyword>
<dbReference type="EMBL" id="JBANAX010000211">
    <property type="protein sequence ID" value="KAL1218450.1"/>
    <property type="molecule type" value="Genomic_DNA"/>
</dbReference>
<dbReference type="InterPro" id="IPR050142">
    <property type="entry name" value="MADS-box/MEF2_TF"/>
</dbReference>
<evidence type="ECO:0000259" key="6">
    <source>
        <dbReference type="PROSITE" id="PS50066"/>
    </source>
</evidence>
<dbReference type="InterPro" id="IPR002100">
    <property type="entry name" value="TF_MADSbox"/>
</dbReference>
<evidence type="ECO:0000256" key="2">
    <source>
        <dbReference type="ARBA" id="ARBA00023015"/>
    </source>
</evidence>
<dbReference type="InterPro" id="IPR036879">
    <property type="entry name" value="TF_MADSbox_sf"/>
</dbReference>
<organism evidence="7 8">
    <name type="scientific">Cardamine amara subsp. amara</name>
    <dbReference type="NCBI Taxonomy" id="228776"/>
    <lineage>
        <taxon>Eukaryota</taxon>
        <taxon>Viridiplantae</taxon>
        <taxon>Streptophyta</taxon>
        <taxon>Embryophyta</taxon>
        <taxon>Tracheophyta</taxon>
        <taxon>Spermatophyta</taxon>
        <taxon>Magnoliopsida</taxon>
        <taxon>eudicotyledons</taxon>
        <taxon>Gunneridae</taxon>
        <taxon>Pentapetalae</taxon>
        <taxon>rosids</taxon>
        <taxon>malvids</taxon>
        <taxon>Brassicales</taxon>
        <taxon>Brassicaceae</taxon>
        <taxon>Cardamineae</taxon>
        <taxon>Cardamine</taxon>
    </lineage>
</organism>
<dbReference type="AlphaFoldDB" id="A0ABD1BMM2"/>
<comment type="subcellular location">
    <subcellularLocation>
        <location evidence="1">Nucleus</location>
    </subcellularLocation>
</comment>
<dbReference type="InterPro" id="IPR033897">
    <property type="entry name" value="SRF-like_MADS-box"/>
</dbReference>
<evidence type="ECO:0000256" key="5">
    <source>
        <dbReference type="ARBA" id="ARBA00023242"/>
    </source>
</evidence>
<dbReference type="SUPFAM" id="SSF55455">
    <property type="entry name" value="SRF-like"/>
    <property type="match status" value="1"/>
</dbReference>
<keyword evidence="4" id="KW-0804">Transcription</keyword>
<proteinExistence type="predicted"/>
<dbReference type="GO" id="GO:0005634">
    <property type="term" value="C:nucleus"/>
    <property type="evidence" value="ECO:0007669"/>
    <property type="project" value="UniProtKB-SubCell"/>
</dbReference>
<evidence type="ECO:0000256" key="3">
    <source>
        <dbReference type="ARBA" id="ARBA00023125"/>
    </source>
</evidence>
<sequence length="344" mass="39419">MGRVKLKIKKLQNMNGRQATYAKRKHGIMKKAKELSILCDIDIVLLMFSPVGKPSLCSGKHSIGEVIAKFAQLTPQERAKRKLENLEALKKIFMKLNHDVNIPEFLDRSKPTVEVLSDKVMFLKTHLSYIHRRLSYWAEIEKSNSVDQLQRVETSLRYTLAKIRTHKETMCQHQEQQLLSSECKNQSQTEIDIDFGMDMEQELENFSWVRTDENMNVRLQEEDQSLQLHHMYKDMACSASSSIGCYSGLFGNSSDISTPNLETSGIPRKLADPNQQFSNLSFLNDPKLQQLAEWNLLGSPADYYVSQILEASYKPQFGGNNWSSSETLPYDAPVFDDPLFSRPN</sequence>
<evidence type="ECO:0000313" key="8">
    <source>
        <dbReference type="Proteomes" id="UP001558713"/>
    </source>
</evidence>
<reference evidence="7 8" key="1">
    <citation type="submission" date="2024-04" db="EMBL/GenBank/DDBJ databases">
        <title>Genome assembly C_amara_ONT_v2.</title>
        <authorList>
            <person name="Yant L."/>
            <person name="Moore C."/>
            <person name="Slenker M."/>
        </authorList>
    </citation>
    <scope>NUCLEOTIDE SEQUENCE [LARGE SCALE GENOMIC DNA]</scope>
    <source>
        <tissue evidence="7">Leaf</tissue>
    </source>
</reference>
<gene>
    <name evidence="7" type="ORF">V5N11_001620</name>
</gene>
<evidence type="ECO:0000313" key="7">
    <source>
        <dbReference type="EMBL" id="KAL1218450.1"/>
    </source>
</evidence>